<dbReference type="AlphaFoldDB" id="A0A8J4V6R6"/>
<feature type="region of interest" description="Disordered" evidence="2">
    <location>
        <begin position="1"/>
        <end position="126"/>
    </location>
</feature>
<dbReference type="SUPFAM" id="SSF111347">
    <property type="entry name" value="Rap/Ran-GAP"/>
    <property type="match status" value="1"/>
</dbReference>
<feature type="compositionally biased region" description="Low complexity" evidence="2">
    <location>
        <begin position="37"/>
        <end position="78"/>
    </location>
</feature>
<evidence type="ECO:0000313" key="5">
    <source>
        <dbReference type="Proteomes" id="UP000695562"/>
    </source>
</evidence>
<feature type="region of interest" description="Disordered" evidence="2">
    <location>
        <begin position="526"/>
        <end position="578"/>
    </location>
</feature>
<feature type="region of interest" description="Disordered" evidence="2">
    <location>
        <begin position="266"/>
        <end position="342"/>
    </location>
</feature>
<dbReference type="EMBL" id="AJWJ01000224">
    <property type="protein sequence ID" value="KAF2073139.1"/>
    <property type="molecule type" value="Genomic_DNA"/>
</dbReference>
<feature type="region of interest" description="Disordered" evidence="2">
    <location>
        <begin position="181"/>
        <end position="204"/>
    </location>
</feature>
<dbReference type="Pfam" id="PF02145">
    <property type="entry name" value="Rap_GAP"/>
    <property type="match status" value="1"/>
</dbReference>
<evidence type="ECO:0000313" key="4">
    <source>
        <dbReference type="EMBL" id="KAF2073139.1"/>
    </source>
</evidence>
<dbReference type="PROSITE" id="PS50085">
    <property type="entry name" value="RAPGAP"/>
    <property type="match status" value="1"/>
</dbReference>
<name>A0A8J4V6R6_9MYCE</name>
<comment type="caution">
    <text evidence="4">The sequence shown here is derived from an EMBL/GenBank/DDBJ whole genome shotgun (WGS) entry which is preliminary data.</text>
</comment>
<gene>
    <name evidence="4" type="ORF">CYY_005555</name>
</gene>
<dbReference type="PANTHER" id="PTHR15711:SF22">
    <property type="entry name" value="RAP-GAP DOMAIN-CONTAINING PROTEIN"/>
    <property type="match status" value="1"/>
</dbReference>
<dbReference type="PANTHER" id="PTHR15711">
    <property type="entry name" value="RAP GTPASE-ACTIVATING PROTEIN"/>
    <property type="match status" value="1"/>
</dbReference>
<dbReference type="InterPro" id="IPR000331">
    <property type="entry name" value="Rap/Ran_GAP_dom"/>
</dbReference>
<dbReference type="GO" id="GO:0051056">
    <property type="term" value="P:regulation of small GTPase mediated signal transduction"/>
    <property type="evidence" value="ECO:0007669"/>
    <property type="project" value="InterPro"/>
</dbReference>
<feature type="domain" description="Rap-GAP" evidence="3">
    <location>
        <begin position="650"/>
        <end position="879"/>
    </location>
</feature>
<keyword evidence="1" id="KW-0343">GTPase activation</keyword>
<feature type="compositionally biased region" description="Low complexity" evidence="2">
    <location>
        <begin position="288"/>
        <end position="320"/>
    </location>
</feature>
<dbReference type="GO" id="GO:0005737">
    <property type="term" value="C:cytoplasm"/>
    <property type="evidence" value="ECO:0007669"/>
    <property type="project" value="TreeGrafter"/>
</dbReference>
<feature type="compositionally biased region" description="Low complexity" evidence="2">
    <location>
        <begin position="407"/>
        <end position="416"/>
    </location>
</feature>
<accession>A0A8J4V6R6</accession>
<feature type="compositionally biased region" description="Basic residues" evidence="2">
    <location>
        <begin position="527"/>
        <end position="536"/>
    </location>
</feature>
<dbReference type="GO" id="GO:0005096">
    <property type="term" value="F:GTPase activator activity"/>
    <property type="evidence" value="ECO:0007669"/>
    <property type="project" value="UniProtKB-KW"/>
</dbReference>
<feature type="compositionally biased region" description="Polar residues" evidence="2">
    <location>
        <begin position="1"/>
        <end position="20"/>
    </location>
</feature>
<evidence type="ECO:0000259" key="3">
    <source>
        <dbReference type="PROSITE" id="PS50085"/>
    </source>
</evidence>
<dbReference type="Gene3D" id="6.10.140.2130">
    <property type="match status" value="1"/>
</dbReference>
<feature type="region of interest" description="Disordered" evidence="2">
    <location>
        <begin position="399"/>
        <end position="427"/>
    </location>
</feature>
<evidence type="ECO:0000256" key="2">
    <source>
        <dbReference type="SAM" id="MobiDB-lite"/>
    </source>
</evidence>
<dbReference type="InterPro" id="IPR035974">
    <property type="entry name" value="Rap/Ran-GAP_sf"/>
</dbReference>
<reference evidence="4" key="1">
    <citation type="submission" date="2020-01" db="EMBL/GenBank/DDBJ databases">
        <title>Development of genomics and gene disruption for Polysphondylium violaceum indicates a role for the polyketide synthase stlB in stalk morphogenesis.</title>
        <authorList>
            <person name="Narita B."/>
            <person name="Kawabe Y."/>
            <person name="Kin K."/>
            <person name="Saito T."/>
            <person name="Gibbs R."/>
            <person name="Kuspa A."/>
            <person name="Muzny D."/>
            <person name="Queller D."/>
            <person name="Richards S."/>
            <person name="Strassman J."/>
            <person name="Sucgang R."/>
            <person name="Worley K."/>
            <person name="Schaap P."/>
        </authorList>
    </citation>
    <scope>NUCLEOTIDE SEQUENCE</scope>
    <source>
        <strain evidence="4">QSvi11</strain>
    </source>
</reference>
<organism evidence="4 5">
    <name type="scientific">Polysphondylium violaceum</name>
    <dbReference type="NCBI Taxonomy" id="133409"/>
    <lineage>
        <taxon>Eukaryota</taxon>
        <taxon>Amoebozoa</taxon>
        <taxon>Evosea</taxon>
        <taxon>Eumycetozoa</taxon>
        <taxon>Dictyostelia</taxon>
        <taxon>Dictyosteliales</taxon>
        <taxon>Dictyosteliaceae</taxon>
        <taxon>Polysphondylium</taxon>
    </lineage>
</organism>
<sequence length="885" mass="99298">MKRSQSDFALSKSSENNNNLMADVNIDFDPSQTVVDSSTNNNSSTPNHNTPTTTIENNKNKTTVAATTTTINNLTTKNTPPPSPTLFKEKQDFNFNAPLPKNKGEKAESGKKKPNTIKSHSNSDLLEKKKYATLNSSSDLSPKKSTGGKLKSWIKKSTSHNNLLDVDAVTAIEGGLINSSSSLNNSNNPSGNSSGCSSLNSSSGMKKKEESFKSKIDNFFSIKGNRASLKFDSLTATGAGSDPNMPPTSLLSPDITRILGIESDVDTDDYTDESDFESDPIKSNLAFDSASSNSSGGSGNTNTTTSTTTATTNQDNTSNNVNLNSVGSTHTLTKEEEEEAEQDLKKALERRLMRRPTVAELKLDNILFQNDFEDAAKEQKKVEIKNKKLFVGTRPSKKQLFYSPSKNNNGADINNNEGDDEEESARKQRKLITKMQKLETNDDEGEICKILVGSCQGWKREVELDLDQSNTTTTTCCTIDEIENEIPHYLESFCKDKHKNYIAYNPDNDKLGPVVISIKREAERTPSYRKLKKKKKETLENNSNTSNNNNTSTGNLNNNNNNTSNGSLNNLTNSPTMNNNSIVSKTYIESTERKFKTIIRTKEGEDRFYLSSGKSSPHELINTIKSFYLSEYSDLTFKKVPNRSESRKLLLHWESSQMTKDYKVGLLYRKNGQVNENDFFSNIDESKDLREFLDFIGTKVKLKGWEGYKGGLDVKNDTTGLHSIFNTREFSINETKKFKVQIMFHVSTFLPYYPNDLQQLERKRHIGNDIVVIIFQDSNCSPPFRPSMIKSEFNHVFIVIEPVEKQKEDETTRYSVSVTFKEGVSTCQPTFSSSKVWKKDSVFLEHLIVKLINSEKASYYSSSFSEKMKRTRLSLLKNIVKNLQN</sequence>
<feature type="compositionally biased region" description="Basic and acidic residues" evidence="2">
    <location>
        <begin position="102"/>
        <end position="111"/>
    </location>
</feature>
<proteinExistence type="predicted"/>
<dbReference type="OrthoDB" id="2499658at2759"/>
<dbReference type="Proteomes" id="UP000695562">
    <property type="component" value="Unassembled WGS sequence"/>
</dbReference>
<feature type="compositionally biased region" description="Low complexity" evidence="2">
    <location>
        <begin position="540"/>
        <end position="578"/>
    </location>
</feature>
<keyword evidence="5" id="KW-1185">Reference proteome</keyword>
<feature type="compositionally biased region" description="Acidic residues" evidence="2">
    <location>
        <begin position="266"/>
        <end position="278"/>
    </location>
</feature>
<feature type="compositionally biased region" description="Polar residues" evidence="2">
    <location>
        <begin position="321"/>
        <end position="330"/>
    </location>
</feature>
<dbReference type="InterPro" id="IPR050989">
    <property type="entry name" value="Rap1_Ran_GAP"/>
</dbReference>
<protein>
    <recommendedName>
        <fullName evidence="3">Rap-GAP domain-containing protein</fullName>
    </recommendedName>
</protein>
<evidence type="ECO:0000256" key="1">
    <source>
        <dbReference type="ARBA" id="ARBA00022468"/>
    </source>
</evidence>
<dbReference type="Gene3D" id="3.40.50.11210">
    <property type="entry name" value="Rap/Ran-GAP"/>
    <property type="match status" value="1"/>
</dbReference>